<dbReference type="GO" id="GO:0008107">
    <property type="term" value="F:galactoside 2-alpha-L-fucosyltransferase activity"/>
    <property type="evidence" value="ECO:0007669"/>
    <property type="project" value="InterPro"/>
</dbReference>
<dbReference type="InterPro" id="IPR002516">
    <property type="entry name" value="Glyco_trans_11"/>
</dbReference>
<dbReference type="PANTHER" id="PTHR11927:SF9">
    <property type="entry name" value="L-FUCOSYLTRANSFERASE"/>
    <property type="match status" value="1"/>
</dbReference>
<dbReference type="GO" id="GO:0016020">
    <property type="term" value="C:membrane"/>
    <property type="evidence" value="ECO:0007669"/>
    <property type="project" value="InterPro"/>
</dbReference>
<dbReference type="GO" id="GO:0005975">
    <property type="term" value="P:carbohydrate metabolic process"/>
    <property type="evidence" value="ECO:0007669"/>
    <property type="project" value="InterPro"/>
</dbReference>
<proteinExistence type="predicted"/>
<name>G4WJB4_YERPU</name>
<reference evidence="3" key="1">
    <citation type="journal article" date="2011" name="Glycobiology">
        <title>Genetic analysis of the O-antigen gene clusters of Yersinia pseudotuberculosis O:6 and O:7.</title>
        <authorList>
            <person name="Cunneen M.M."/>
            <person name="Pacinelli E."/>
            <person name="Song W.C."/>
            <person name="Reeves P.R."/>
        </authorList>
    </citation>
    <scope>NUCLEOTIDE SEQUENCE</scope>
    <source>
        <strain evidence="3">H455/86</strain>
    </source>
</reference>
<evidence type="ECO:0000256" key="1">
    <source>
        <dbReference type="ARBA" id="ARBA00022676"/>
    </source>
</evidence>
<dbReference type="EMBL" id="HQ456391">
    <property type="protein sequence ID" value="AEP25476.1"/>
    <property type="molecule type" value="Genomic_DNA"/>
</dbReference>
<dbReference type="Pfam" id="PF01531">
    <property type="entry name" value="Glyco_transf_11"/>
    <property type="match status" value="1"/>
</dbReference>
<organism evidence="3">
    <name type="scientific">Yersinia pseudotuberculosis</name>
    <dbReference type="NCBI Taxonomy" id="633"/>
    <lineage>
        <taxon>Bacteria</taxon>
        <taxon>Pseudomonadati</taxon>
        <taxon>Pseudomonadota</taxon>
        <taxon>Gammaproteobacteria</taxon>
        <taxon>Enterobacterales</taxon>
        <taxon>Yersiniaceae</taxon>
        <taxon>Yersinia</taxon>
    </lineage>
</organism>
<accession>G4WJB4</accession>
<keyword evidence="1" id="KW-0328">Glycosyltransferase</keyword>
<evidence type="ECO:0000313" key="3">
    <source>
        <dbReference type="EMBL" id="AEP25476.1"/>
    </source>
</evidence>
<gene>
    <name evidence="3" type="primary">wbyV</name>
</gene>
<sequence length="295" mass="33840">MYVCLFGGLGNQMFQFAVGKIIASKNNNSIIIDDGYYYSQPSKDTPQKLEIDQFKIGFERFSSEKEKKYLKKIRILNKIKGVRKLNNLISPVTGSCKIYSDDDFSINKKIQNNSILLGYFQSSQYLINNRDLLLEEFTLSDKVLNVIKSTEAYEFISGNSNLTAVHIRRGDYISNVAANRHHGVCSIEYYESAMNKINLTQNSNRFVFFSDDIDWVKEHFQHIDGAYFVDNKSTSFSVTDIYLMSLCDNNIIANSSFSWWGAWLNKNKNKIVIYPNKWTTNSSIGALFVDGWIGL</sequence>
<dbReference type="CDD" id="cd11301">
    <property type="entry name" value="Fut1_Fut2_like"/>
    <property type="match status" value="1"/>
</dbReference>
<dbReference type="PANTHER" id="PTHR11927">
    <property type="entry name" value="GALACTOSIDE 2-L-FUCOSYLTRANSFERASE"/>
    <property type="match status" value="1"/>
</dbReference>
<dbReference type="AlphaFoldDB" id="G4WJB4"/>
<dbReference type="Gene3D" id="3.40.50.11350">
    <property type="match status" value="1"/>
</dbReference>
<keyword evidence="2 3" id="KW-0808">Transferase</keyword>
<evidence type="ECO:0000256" key="2">
    <source>
        <dbReference type="ARBA" id="ARBA00022679"/>
    </source>
</evidence>
<protein>
    <submittedName>
        <fullName evidence="3">Putative glycosyl transferase</fullName>
    </submittedName>
</protein>